<evidence type="ECO:0000256" key="1">
    <source>
        <dbReference type="SAM" id="MobiDB-lite"/>
    </source>
</evidence>
<dbReference type="SUPFAM" id="SSF75304">
    <property type="entry name" value="Amidase signature (AS) enzymes"/>
    <property type="match status" value="1"/>
</dbReference>
<dbReference type="PANTHER" id="PTHR42678:SF34">
    <property type="entry name" value="OS04G0183300 PROTEIN"/>
    <property type="match status" value="1"/>
</dbReference>
<evidence type="ECO:0000313" key="5">
    <source>
        <dbReference type="Proteomes" id="UP001218218"/>
    </source>
</evidence>
<dbReference type="Proteomes" id="UP001218218">
    <property type="component" value="Unassembled WGS sequence"/>
</dbReference>
<protein>
    <submittedName>
        <fullName evidence="4">Amidase signature enzyme</fullName>
    </submittedName>
</protein>
<evidence type="ECO:0000313" key="4">
    <source>
        <dbReference type="EMBL" id="KAJ7366376.1"/>
    </source>
</evidence>
<dbReference type="Pfam" id="PF01425">
    <property type="entry name" value="Amidase"/>
    <property type="match status" value="1"/>
</dbReference>
<sequence>MLLRSFFAVALALKSVLSFSTPRANAPTFPDLYEATIADLQAGLDAGHFTSVDLVNAYFARINEVNGELHAVIELNPTALKLAADLDSQRKAGKKLGPLHGIPILVKDNIATRFEDGMNTTAGSYALLNSVVPGDATVTAKLRQAGAIILGKTNMSEWAGFGPLAPVGWSGRGGQTTSPYYPKGSACGSSSGSGVAAAIGLAAATLGTETAGSITCPASYNNVVGVKATVGLTSRTGVVPASQHQDTVGPLVRTVTDAAIVLSVIAGKDSADNYTNAQPDNVPDYTAVLNKDALKGARLGVPRAVFPDTKYGPVPGAAAFTAALKTMKDLGAILTDPADVPTADDSIANPAGQIVLNTDLKVGIQAYLATLKDIPTNVHTVADIAAFNDAHKDLEEPALDAYVEYNLYFGLAETAQVNDAYLQAVQTDRDLGGSKGIDAVLKQHNLDALVLPMSGFMYVLAGIVGYPIVTVPLGFQANDTVPADAGGKDEPLETAPGIPFGLTFVGTAFSESKLLAFAYAYEQATQTRLKRKAYDAATPKTQLVDVVGKNSTTTGGGNSTITGSDGAPSGTTTGAAISMSISQGLRFVFASLVFVQGFFG</sequence>
<comment type="caution">
    <text evidence="4">The sequence shown here is derived from an EMBL/GenBank/DDBJ whole genome shotgun (WGS) entry which is preliminary data.</text>
</comment>
<dbReference type="PANTHER" id="PTHR42678">
    <property type="entry name" value="AMIDASE"/>
    <property type="match status" value="1"/>
</dbReference>
<keyword evidence="5" id="KW-1185">Reference proteome</keyword>
<proteinExistence type="predicted"/>
<accession>A0AAD7AR54</accession>
<organism evidence="4 5">
    <name type="scientific">Mycena albidolilacea</name>
    <dbReference type="NCBI Taxonomy" id="1033008"/>
    <lineage>
        <taxon>Eukaryota</taxon>
        <taxon>Fungi</taxon>
        <taxon>Dikarya</taxon>
        <taxon>Basidiomycota</taxon>
        <taxon>Agaricomycotina</taxon>
        <taxon>Agaricomycetes</taxon>
        <taxon>Agaricomycetidae</taxon>
        <taxon>Agaricales</taxon>
        <taxon>Marasmiineae</taxon>
        <taxon>Mycenaceae</taxon>
        <taxon>Mycena</taxon>
    </lineage>
</organism>
<dbReference type="Gene3D" id="3.90.1300.10">
    <property type="entry name" value="Amidase signature (AS) domain"/>
    <property type="match status" value="1"/>
</dbReference>
<keyword evidence="2" id="KW-0732">Signal</keyword>
<reference evidence="4" key="1">
    <citation type="submission" date="2023-03" db="EMBL/GenBank/DDBJ databases">
        <title>Massive genome expansion in bonnet fungi (Mycena s.s.) driven by repeated elements and novel gene families across ecological guilds.</title>
        <authorList>
            <consortium name="Lawrence Berkeley National Laboratory"/>
            <person name="Harder C.B."/>
            <person name="Miyauchi S."/>
            <person name="Viragh M."/>
            <person name="Kuo A."/>
            <person name="Thoen E."/>
            <person name="Andreopoulos B."/>
            <person name="Lu D."/>
            <person name="Skrede I."/>
            <person name="Drula E."/>
            <person name="Henrissat B."/>
            <person name="Morin E."/>
            <person name="Kohler A."/>
            <person name="Barry K."/>
            <person name="LaButti K."/>
            <person name="Morin E."/>
            <person name="Salamov A."/>
            <person name="Lipzen A."/>
            <person name="Mereny Z."/>
            <person name="Hegedus B."/>
            <person name="Baldrian P."/>
            <person name="Stursova M."/>
            <person name="Weitz H."/>
            <person name="Taylor A."/>
            <person name="Grigoriev I.V."/>
            <person name="Nagy L.G."/>
            <person name="Martin F."/>
            <person name="Kauserud H."/>
        </authorList>
    </citation>
    <scope>NUCLEOTIDE SEQUENCE</scope>
    <source>
        <strain evidence="4">CBHHK002</strain>
    </source>
</reference>
<name>A0AAD7AR54_9AGAR</name>
<evidence type="ECO:0000256" key="2">
    <source>
        <dbReference type="SAM" id="SignalP"/>
    </source>
</evidence>
<gene>
    <name evidence="4" type="ORF">DFH08DRAFT_834208</name>
</gene>
<feature type="signal peptide" evidence="2">
    <location>
        <begin position="1"/>
        <end position="18"/>
    </location>
</feature>
<dbReference type="EMBL" id="JARIHO010000002">
    <property type="protein sequence ID" value="KAJ7366376.1"/>
    <property type="molecule type" value="Genomic_DNA"/>
</dbReference>
<feature type="region of interest" description="Disordered" evidence="1">
    <location>
        <begin position="548"/>
        <end position="567"/>
    </location>
</feature>
<feature type="domain" description="Amidase" evidence="3">
    <location>
        <begin position="53"/>
        <end position="515"/>
    </location>
</feature>
<dbReference type="AlphaFoldDB" id="A0AAD7AR54"/>
<evidence type="ECO:0000259" key="3">
    <source>
        <dbReference type="Pfam" id="PF01425"/>
    </source>
</evidence>
<dbReference type="InterPro" id="IPR023631">
    <property type="entry name" value="Amidase_dom"/>
</dbReference>
<feature type="chain" id="PRO_5042211503" evidence="2">
    <location>
        <begin position="19"/>
        <end position="600"/>
    </location>
</feature>
<dbReference type="InterPro" id="IPR036928">
    <property type="entry name" value="AS_sf"/>
</dbReference>